<gene>
    <name evidence="7" type="ORF">Scani_37210</name>
</gene>
<keyword evidence="2 4" id="KW-0472">Membrane</keyword>
<accession>A0A640S7I6</accession>
<dbReference type="InterPro" id="IPR036465">
    <property type="entry name" value="vWFA_dom_sf"/>
</dbReference>
<evidence type="ECO:0000313" key="8">
    <source>
        <dbReference type="Proteomes" id="UP000435837"/>
    </source>
</evidence>
<evidence type="ECO:0000256" key="3">
    <source>
        <dbReference type="ARBA" id="ARBA00023237"/>
    </source>
</evidence>
<dbReference type="Proteomes" id="UP000435837">
    <property type="component" value="Unassembled WGS sequence"/>
</dbReference>
<protein>
    <recommendedName>
        <fullName evidence="6">OmpA-like domain-containing protein</fullName>
    </recommendedName>
</protein>
<evidence type="ECO:0000256" key="5">
    <source>
        <dbReference type="SAM" id="MobiDB-lite"/>
    </source>
</evidence>
<dbReference type="EMBL" id="BLIN01000005">
    <property type="protein sequence ID" value="GFE07453.1"/>
    <property type="molecule type" value="Genomic_DNA"/>
</dbReference>
<dbReference type="OrthoDB" id="3690556at2"/>
<dbReference type="GeneID" id="96633245"/>
<proteinExistence type="predicted"/>
<evidence type="ECO:0000256" key="2">
    <source>
        <dbReference type="ARBA" id="ARBA00023136"/>
    </source>
</evidence>
<comment type="caution">
    <text evidence="7">The sequence shown here is derived from an EMBL/GenBank/DDBJ whole genome shotgun (WGS) entry which is preliminary data.</text>
</comment>
<dbReference type="Gene3D" id="3.40.50.410">
    <property type="entry name" value="von Willebrand factor, type A domain"/>
    <property type="match status" value="1"/>
</dbReference>
<evidence type="ECO:0000313" key="7">
    <source>
        <dbReference type="EMBL" id="GFE07453.1"/>
    </source>
</evidence>
<dbReference type="PRINTS" id="PR01021">
    <property type="entry name" value="OMPADOMAIN"/>
</dbReference>
<dbReference type="RefSeq" id="WP_159477108.1">
    <property type="nucleotide sequence ID" value="NZ_BAAATH010000005.1"/>
</dbReference>
<feature type="region of interest" description="Disordered" evidence="5">
    <location>
        <begin position="1"/>
        <end position="34"/>
    </location>
</feature>
<reference evidence="7 8" key="1">
    <citation type="submission" date="2019-12" db="EMBL/GenBank/DDBJ databases">
        <title>Whole genome shotgun sequence of Streptomyces caniferus NBRC 15389.</title>
        <authorList>
            <person name="Ichikawa N."/>
            <person name="Kimura A."/>
            <person name="Kitahashi Y."/>
            <person name="Komaki H."/>
            <person name="Tamura T."/>
        </authorList>
    </citation>
    <scope>NUCLEOTIDE SEQUENCE [LARGE SCALE GENOMIC DNA]</scope>
    <source>
        <strain evidence="7 8">NBRC 15389</strain>
    </source>
</reference>
<dbReference type="SUPFAM" id="SSF53300">
    <property type="entry name" value="vWA-like"/>
    <property type="match status" value="1"/>
</dbReference>
<dbReference type="Gene3D" id="3.30.1330.60">
    <property type="entry name" value="OmpA-like domain"/>
    <property type="match status" value="1"/>
</dbReference>
<name>A0A640S7I6_9ACTN</name>
<dbReference type="InterPro" id="IPR036737">
    <property type="entry name" value="OmpA-like_sf"/>
</dbReference>
<dbReference type="InterPro" id="IPR006665">
    <property type="entry name" value="OmpA-like"/>
</dbReference>
<sequence>MSPVNPVNPLQSVHPVQPIPPANPADPAALRSPGRRRALPPLAAALGMAVMAGLLGACGDSPRLDACAWMKEPVDTAGRTVVLVDDSASVRGRTTGRDYAHSVGSLLAKVVARKDMVSVGSFSGDAAQITWIAKDRSADWAKNNDNPINREKRKQQAVGCLTDLVGEAASAAPRSGGSNVLAALAAGASSLEAASGTRSLIVLTDGLSTTGCADLRAAAFRDKSEIRAIARVCAAREETPSLTGVDLTLAGLGQPAADQPAPTAAQRTWLTTLWRTLCGADRAAPGTSCTVARTAIGTAGHRAPRKKPAQDPVVQYANDRPETYQLPGAALFDTSSATVRPQALPLLNDVAVRARTTPGSRVTVSGYVDPRGRSDNNQRLSQARANAVKKVLIGLGAARVTAYGRGLPTGCAKPARTATGRMTAEDRLQCDRRVDIDIIRK</sequence>
<dbReference type="SUPFAM" id="SSF103088">
    <property type="entry name" value="OmpA-like"/>
    <property type="match status" value="1"/>
</dbReference>
<dbReference type="PROSITE" id="PS51123">
    <property type="entry name" value="OMPA_2"/>
    <property type="match status" value="1"/>
</dbReference>
<organism evidence="7 8">
    <name type="scientific">Streptomyces caniferus</name>
    <dbReference type="NCBI Taxonomy" id="285557"/>
    <lineage>
        <taxon>Bacteria</taxon>
        <taxon>Bacillati</taxon>
        <taxon>Actinomycetota</taxon>
        <taxon>Actinomycetes</taxon>
        <taxon>Kitasatosporales</taxon>
        <taxon>Streptomycetaceae</taxon>
        <taxon>Streptomyces</taxon>
    </lineage>
</organism>
<dbReference type="AlphaFoldDB" id="A0A640S7I6"/>
<dbReference type="InterPro" id="IPR050330">
    <property type="entry name" value="Bact_OuterMem_StrucFunc"/>
</dbReference>
<comment type="subcellular location">
    <subcellularLocation>
        <location evidence="1">Cell outer membrane</location>
    </subcellularLocation>
</comment>
<evidence type="ECO:0000259" key="6">
    <source>
        <dbReference type="PROSITE" id="PS51123"/>
    </source>
</evidence>
<feature type="domain" description="OmpA-like" evidence="6">
    <location>
        <begin position="319"/>
        <end position="441"/>
    </location>
</feature>
<dbReference type="Pfam" id="PF00691">
    <property type="entry name" value="OmpA"/>
    <property type="match status" value="1"/>
</dbReference>
<evidence type="ECO:0000256" key="4">
    <source>
        <dbReference type="PROSITE-ProRule" id="PRU00473"/>
    </source>
</evidence>
<dbReference type="InterPro" id="IPR006664">
    <property type="entry name" value="OMP_bac"/>
</dbReference>
<dbReference type="CDD" id="cd07185">
    <property type="entry name" value="OmpA_C-like"/>
    <property type="match status" value="1"/>
</dbReference>
<evidence type="ECO:0000256" key="1">
    <source>
        <dbReference type="ARBA" id="ARBA00004442"/>
    </source>
</evidence>
<dbReference type="PANTHER" id="PTHR30329:SF21">
    <property type="entry name" value="LIPOPROTEIN YIAD-RELATED"/>
    <property type="match status" value="1"/>
</dbReference>
<dbReference type="GO" id="GO:0009279">
    <property type="term" value="C:cell outer membrane"/>
    <property type="evidence" value="ECO:0007669"/>
    <property type="project" value="UniProtKB-SubCell"/>
</dbReference>
<keyword evidence="3" id="KW-0998">Cell outer membrane</keyword>
<dbReference type="PANTHER" id="PTHR30329">
    <property type="entry name" value="STATOR ELEMENT OF FLAGELLAR MOTOR COMPLEX"/>
    <property type="match status" value="1"/>
</dbReference>